<dbReference type="OrthoDB" id="19623at2759"/>
<dbReference type="GO" id="GO:0012505">
    <property type="term" value="C:endomembrane system"/>
    <property type="evidence" value="ECO:0007669"/>
    <property type="project" value="UniProtKB-ARBA"/>
</dbReference>
<keyword evidence="2" id="KW-0732">Signal</keyword>
<dbReference type="InterPro" id="IPR010448">
    <property type="entry name" value="Torsin"/>
</dbReference>
<dbReference type="GO" id="GO:0005524">
    <property type="term" value="F:ATP binding"/>
    <property type="evidence" value="ECO:0007669"/>
    <property type="project" value="InterPro"/>
</dbReference>
<reference evidence="3 4" key="1">
    <citation type="journal article" date="2018" name="Sci. Rep.">
        <title>Genomic signatures of local adaptation to the degree of environmental predictability in rotifers.</title>
        <authorList>
            <person name="Franch-Gras L."/>
            <person name="Hahn C."/>
            <person name="Garcia-Roger E.M."/>
            <person name="Carmona M.J."/>
            <person name="Serra M."/>
            <person name="Gomez A."/>
        </authorList>
    </citation>
    <scope>NUCLEOTIDE SEQUENCE [LARGE SCALE GENOMIC DNA]</scope>
    <source>
        <strain evidence="3">HYR1</strain>
    </source>
</reference>
<feature type="chain" id="PRO_5018240131" evidence="2">
    <location>
        <begin position="24"/>
        <end position="371"/>
    </location>
</feature>
<dbReference type="PANTHER" id="PTHR10760">
    <property type="entry name" value="TORSIN"/>
    <property type="match status" value="1"/>
</dbReference>
<dbReference type="SUPFAM" id="SSF52540">
    <property type="entry name" value="P-loop containing nucleoside triphosphate hydrolases"/>
    <property type="match status" value="1"/>
</dbReference>
<protein>
    <submittedName>
        <fullName evidence="3">Torsin-1A-like</fullName>
    </submittedName>
</protein>
<dbReference type="AlphaFoldDB" id="A0A3M7S489"/>
<accession>A0A3M7S489</accession>
<dbReference type="Pfam" id="PF06309">
    <property type="entry name" value="Torsin"/>
    <property type="match status" value="1"/>
</dbReference>
<dbReference type="Gene3D" id="3.40.50.300">
    <property type="entry name" value="P-loop containing nucleotide triphosphate hydrolases"/>
    <property type="match status" value="1"/>
</dbReference>
<organism evidence="3 4">
    <name type="scientific">Brachionus plicatilis</name>
    <name type="common">Marine rotifer</name>
    <name type="synonym">Brachionus muelleri</name>
    <dbReference type="NCBI Taxonomy" id="10195"/>
    <lineage>
        <taxon>Eukaryota</taxon>
        <taxon>Metazoa</taxon>
        <taxon>Spiralia</taxon>
        <taxon>Gnathifera</taxon>
        <taxon>Rotifera</taxon>
        <taxon>Eurotatoria</taxon>
        <taxon>Monogononta</taxon>
        <taxon>Pseudotrocha</taxon>
        <taxon>Ploima</taxon>
        <taxon>Brachionidae</taxon>
        <taxon>Brachionus</taxon>
    </lineage>
</organism>
<comment type="similarity">
    <text evidence="1">Belongs to the ClpA/ClpB family. Torsin subfamily.</text>
</comment>
<sequence>MNSLKRHHIILCLFYLKFGQLIGFNLIQNVKCRLYECCSPPYLPNNFSRLENNLNKSLFGQPLVKNTIVSALKGHFNLNGPKKALVMSFHGSTGVGKNFVIQFIANAMFERGVKSKFFKLFIASRDFPHNEKIDEYRETIIRSIEETVKLCHTNLFVFDETDKIPIGLMDTIKAYIDFYPEVDGIAFRKSVFIFLSNSAAKDIAQLTLSFDKQTINRNDFDLKVFQNEIQNSIYHNKEENEKGLWHASIIDSYLIDFYVPFLPLERDHVRKCILAEFRNYNYTTNGKGASINTISDDDIESIVDEHIFEPPGYTKYSSSGCKRVPFLVRTFIYKKLLKVTSAKCLNIEQTRKERRNSKIAITQWGWAFNKP</sequence>
<proteinExistence type="inferred from homology"/>
<dbReference type="Proteomes" id="UP000276133">
    <property type="component" value="Unassembled WGS sequence"/>
</dbReference>
<dbReference type="GO" id="GO:0016887">
    <property type="term" value="F:ATP hydrolysis activity"/>
    <property type="evidence" value="ECO:0007669"/>
    <property type="project" value="InterPro"/>
</dbReference>
<evidence type="ECO:0000256" key="2">
    <source>
        <dbReference type="SAM" id="SignalP"/>
    </source>
</evidence>
<evidence type="ECO:0000313" key="3">
    <source>
        <dbReference type="EMBL" id="RNA30592.1"/>
    </source>
</evidence>
<name>A0A3M7S489_BRAPC</name>
<dbReference type="EMBL" id="REGN01002068">
    <property type="protein sequence ID" value="RNA30592.1"/>
    <property type="molecule type" value="Genomic_DNA"/>
</dbReference>
<dbReference type="GO" id="GO:0071218">
    <property type="term" value="P:cellular response to misfolded protein"/>
    <property type="evidence" value="ECO:0007669"/>
    <property type="project" value="TreeGrafter"/>
</dbReference>
<dbReference type="InterPro" id="IPR027417">
    <property type="entry name" value="P-loop_NTPase"/>
</dbReference>
<gene>
    <name evidence="3" type="ORF">BpHYR1_040085</name>
</gene>
<evidence type="ECO:0000313" key="4">
    <source>
        <dbReference type="Proteomes" id="UP000276133"/>
    </source>
</evidence>
<keyword evidence="4" id="KW-1185">Reference proteome</keyword>
<feature type="signal peptide" evidence="2">
    <location>
        <begin position="1"/>
        <end position="23"/>
    </location>
</feature>
<dbReference type="GO" id="GO:0005737">
    <property type="term" value="C:cytoplasm"/>
    <property type="evidence" value="ECO:0007669"/>
    <property type="project" value="UniProtKB-ARBA"/>
</dbReference>
<evidence type="ECO:0000256" key="1">
    <source>
        <dbReference type="ARBA" id="ARBA00006235"/>
    </source>
</evidence>
<comment type="caution">
    <text evidence="3">The sequence shown here is derived from an EMBL/GenBank/DDBJ whole genome shotgun (WGS) entry which is preliminary data.</text>
</comment>
<dbReference type="STRING" id="10195.A0A3M7S489"/>
<dbReference type="PANTHER" id="PTHR10760:SF2">
    <property type="entry name" value="LD13476P-RELATED"/>
    <property type="match status" value="1"/>
</dbReference>